<dbReference type="EMBL" id="CP017768">
    <property type="protein sequence ID" value="AUB59941.1"/>
    <property type="molecule type" value="Genomic_DNA"/>
</dbReference>
<gene>
    <name evidence="3" type="ORF">BK009_04150</name>
</gene>
<dbReference type="KEGG" id="msub:BK009_04150"/>
<evidence type="ECO:0000256" key="1">
    <source>
        <dbReference type="ARBA" id="ARBA00010824"/>
    </source>
</evidence>
<keyword evidence="4" id="KW-1185">Reference proteome</keyword>
<dbReference type="PIRSF" id="PIRSF006595">
    <property type="entry name" value="UCP006595"/>
    <property type="match status" value="1"/>
</dbReference>
<dbReference type="AlphaFoldDB" id="A0A2H4VPB9"/>
<proteinExistence type="inferred from homology"/>
<comment type="similarity">
    <text evidence="1 2">Belongs to the UPF0179 family.</text>
</comment>
<dbReference type="Pfam" id="PF03684">
    <property type="entry name" value="UPF0179"/>
    <property type="match status" value="1"/>
</dbReference>
<organism evidence="3 4">
    <name type="scientific">Methanobacterium subterraneum</name>
    <dbReference type="NCBI Taxonomy" id="59277"/>
    <lineage>
        <taxon>Archaea</taxon>
        <taxon>Methanobacteriati</taxon>
        <taxon>Methanobacteriota</taxon>
        <taxon>Methanomada group</taxon>
        <taxon>Methanobacteria</taxon>
        <taxon>Methanobacteriales</taxon>
        <taxon>Methanobacteriaceae</taxon>
        <taxon>Methanobacterium</taxon>
    </lineage>
</organism>
<dbReference type="GeneID" id="35125651"/>
<name>A0A2H4VPB9_9EURY</name>
<evidence type="ECO:0000313" key="3">
    <source>
        <dbReference type="EMBL" id="AUB59941.1"/>
    </source>
</evidence>
<dbReference type="HAMAP" id="MF_00498">
    <property type="entry name" value="UPF0179"/>
    <property type="match status" value="1"/>
</dbReference>
<evidence type="ECO:0000256" key="2">
    <source>
        <dbReference type="HAMAP-Rule" id="MF_00498"/>
    </source>
</evidence>
<dbReference type="Proteomes" id="UP000232631">
    <property type="component" value="Chromosome"/>
</dbReference>
<dbReference type="PANTHER" id="PTHR40699">
    <property type="entry name" value="UPF0179 PROTEIN MJ1627"/>
    <property type="match status" value="1"/>
</dbReference>
<accession>A0A2H4VPB9</accession>
<dbReference type="PANTHER" id="PTHR40699:SF1">
    <property type="entry name" value="UPF0179 PROTEIN MJ1627"/>
    <property type="match status" value="1"/>
</dbReference>
<evidence type="ECO:0000313" key="4">
    <source>
        <dbReference type="Proteomes" id="UP000232631"/>
    </source>
</evidence>
<reference evidence="3 4" key="1">
    <citation type="submission" date="2016-10" db="EMBL/GenBank/DDBJ databases">
        <title>Comparative genomics between deep and shallow subseafloor isolates.</title>
        <authorList>
            <person name="Ishii S."/>
            <person name="Miller J.R."/>
            <person name="Sutton G."/>
            <person name="Suzuki S."/>
            <person name="Methe B."/>
            <person name="Inagaki F."/>
            <person name="Imachi H."/>
        </authorList>
    </citation>
    <scope>NUCLEOTIDE SEQUENCE [LARGE SCALE GENOMIC DNA]</scope>
    <source>
        <strain evidence="3 4">A8p</strain>
    </source>
</reference>
<dbReference type="InterPro" id="IPR005369">
    <property type="entry name" value="UPF0179"/>
</dbReference>
<sequence>MITLIGKNLAERGIRFMHYGAASQCEKCRFKTTCIESLEEGRIYRVKEVKITEHPCMIHDGGKVKVVDVDRAVIKAAIDSKRAFEGSNIVFNPPECDEDCSLRELCFPEGLYPDDKCKIVKKMGKPVDKCAKGLNLTVVMLKY</sequence>
<protein>
    <recommendedName>
        <fullName evidence="2">UPF0179 protein BK009_04150</fullName>
    </recommendedName>
</protein>
<dbReference type="RefSeq" id="WP_100909116.1">
    <property type="nucleotide sequence ID" value="NZ_CP017768.1"/>
</dbReference>